<gene>
    <name evidence="2" type="ORF">CH376_16245</name>
    <name evidence="1" type="ORF">CH380_04120</name>
</gene>
<dbReference type="AlphaFoldDB" id="A0A2M9YTP4"/>
<evidence type="ECO:0000313" key="1">
    <source>
        <dbReference type="EMBL" id="PJZ54903.1"/>
    </source>
</evidence>
<keyword evidence="3" id="KW-1185">Reference proteome</keyword>
<evidence type="ECO:0000313" key="4">
    <source>
        <dbReference type="Proteomes" id="UP000232188"/>
    </source>
</evidence>
<dbReference type="Proteomes" id="UP000232188">
    <property type="component" value="Unassembled WGS sequence"/>
</dbReference>
<dbReference type="Proteomes" id="UP000232149">
    <property type="component" value="Unassembled WGS sequence"/>
</dbReference>
<sequence>MEAGNSFFRFPLDLFDMERLITLTLIRKPEIQGSNAKQNPILYDFRFLEFKIGIRFCFCGLFPLSTDTNIENLRK</sequence>
<dbReference type="EMBL" id="NPDU01000047">
    <property type="protein sequence ID" value="PJZ60868.1"/>
    <property type="molecule type" value="Genomic_DNA"/>
</dbReference>
<dbReference type="EMBL" id="NPDV01000002">
    <property type="protein sequence ID" value="PJZ54903.1"/>
    <property type="molecule type" value="Genomic_DNA"/>
</dbReference>
<comment type="caution">
    <text evidence="1">The sequence shown here is derived from an EMBL/GenBank/DDBJ whole genome shotgun (WGS) entry which is preliminary data.</text>
</comment>
<organism evidence="1 4">
    <name type="scientific">Leptospira adleri</name>
    <dbReference type="NCBI Taxonomy" id="2023186"/>
    <lineage>
        <taxon>Bacteria</taxon>
        <taxon>Pseudomonadati</taxon>
        <taxon>Spirochaetota</taxon>
        <taxon>Spirochaetia</taxon>
        <taxon>Leptospirales</taxon>
        <taxon>Leptospiraceae</taxon>
        <taxon>Leptospira</taxon>
    </lineage>
</organism>
<evidence type="ECO:0000313" key="3">
    <source>
        <dbReference type="Proteomes" id="UP000232149"/>
    </source>
</evidence>
<protein>
    <submittedName>
        <fullName evidence="1">Uncharacterized protein</fullName>
    </submittedName>
</protein>
<evidence type="ECO:0000313" key="2">
    <source>
        <dbReference type="EMBL" id="PJZ60868.1"/>
    </source>
</evidence>
<proteinExistence type="predicted"/>
<reference evidence="3 4" key="1">
    <citation type="submission" date="2017-07" db="EMBL/GenBank/DDBJ databases">
        <title>Leptospira spp. isolated from tropical soils.</title>
        <authorList>
            <person name="Thibeaux R."/>
            <person name="Iraola G."/>
            <person name="Ferres I."/>
            <person name="Bierque E."/>
            <person name="Girault D."/>
            <person name="Soupe-Gilbert M.-E."/>
            <person name="Picardeau M."/>
            <person name="Goarant C."/>
        </authorList>
    </citation>
    <scope>NUCLEOTIDE SEQUENCE [LARGE SCALE GENOMIC DNA]</scope>
    <source>
        <strain evidence="1 4">FH2-B-C1</strain>
        <strain evidence="2 3">FH2-B-D1</strain>
    </source>
</reference>
<accession>A0A2M9YTP4</accession>
<name>A0A2M9YTP4_9LEPT</name>